<keyword evidence="1 2" id="KW-0443">Lipid metabolism</keyword>
<keyword evidence="5" id="KW-1185">Reference proteome</keyword>
<evidence type="ECO:0000313" key="4">
    <source>
        <dbReference type="EMBL" id="RFO96034.1"/>
    </source>
</evidence>
<dbReference type="EMBL" id="QFZK01000010">
    <property type="protein sequence ID" value="RFO96034.1"/>
    <property type="molecule type" value="Genomic_DNA"/>
</dbReference>
<dbReference type="SUPFAM" id="SSF52151">
    <property type="entry name" value="FabD/lysophospholipase-like"/>
    <property type="match status" value="1"/>
</dbReference>
<name>A0A3E1R9J5_9BURK</name>
<evidence type="ECO:0000256" key="1">
    <source>
        <dbReference type="ARBA" id="ARBA00023098"/>
    </source>
</evidence>
<sequence>MHFDTIVFSGGGNRCFWQAGFWSVIESAMQLRPLRVTAVSAGAAMACVLFAGTFESGFEGHKRAVLRNPYNLYVRNLLKAKPVFPHGAMYRAAILASINAAALERLHQGPDIQIVVARPPAWAPGRLAVVLGAVSAGVDALNSHKLEAAAARRLGFRPVHVSVRDCHTPQELADLIVASSCVPPLTPLMHADGMPVLDGGLVGTVPTGPDGQAQGHTLVLLTRPFRRLQPQPGTLYVQPSSPVPVGTWDYTDDKALQAAYELGQSDGAEFFATIRASTSRGSRPCLPHRC</sequence>
<proteinExistence type="predicted"/>
<dbReference type="OrthoDB" id="5508529at2"/>
<feature type="domain" description="PNPLA" evidence="3">
    <location>
        <begin position="6"/>
        <end position="211"/>
    </location>
</feature>
<evidence type="ECO:0000313" key="5">
    <source>
        <dbReference type="Proteomes" id="UP000260665"/>
    </source>
</evidence>
<dbReference type="GO" id="GO:0016787">
    <property type="term" value="F:hydrolase activity"/>
    <property type="evidence" value="ECO:0007669"/>
    <property type="project" value="UniProtKB-UniRule"/>
</dbReference>
<evidence type="ECO:0000259" key="3">
    <source>
        <dbReference type="PROSITE" id="PS51635"/>
    </source>
</evidence>
<comment type="caution">
    <text evidence="4">The sequence shown here is derived from an EMBL/GenBank/DDBJ whole genome shotgun (WGS) entry which is preliminary data.</text>
</comment>
<evidence type="ECO:0000256" key="2">
    <source>
        <dbReference type="PROSITE-ProRule" id="PRU01161"/>
    </source>
</evidence>
<dbReference type="InterPro" id="IPR002641">
    <property type="entry name" value="PNPLA_dom"/>
</dbReference>
<feature type="short sequence motif" description="DGA/G" evidence="2">
    <location>
        <begin position="198"/>
        <end position="200"/>
    </location>
</feature>
<protein>
    <submittedName>
        <fullName evidence="4">Patatin</fullName>
    </submittedName>
</protein>
<reference evidence="4 5" key="1">
    <citation type="submission" date="2018-05" db="EMBL/GenBank/DDBJ databases">
        <title>Rhodoferax soyangensis sp.nov., isolated from an oligotrophic freshwater lake.</title>
        <authorList>
            <person name="Park M."/>
        </authorList>
    </citation>
    <scope>NUCLEOTIDE SEQUENCE [LARGE SCALE GENOMIC DNA]</scope>
    <source>
        <strain evidence="4 5">IMCC26218</strain>
    </source>
</reference>
<dbReference type="InterPro" id="IPR016035">
    <property type="entry name" value="Acyl_Trfase/lysoPLipase"/>
</dbReference>
<dbReference type="Pfam" id="PF01734">
    <property type="entry name" value="Patatin"/>
    <property type="match status" value="1"/>
</dbReference>
<dbReference type="AlphaFoldDB" id="A0A3E1R9J5"/>
<keyword evidence="2" id="KW-0378">Hydrolase</keyword>
<organism evidence="4 5">
    <name type="scientific">Rhodoferax lacus</name>
    <dbReference type="NCBI Taxonomy" id="2184758"/>
    <lineage>
        <taxon>Bacteria</taxon>
        <taxon>Pseudomonadati</taxon>
        <taxon>Pseudomonadota</taxon>
        <taxon>Betaproteobacteria</taxon>
        <taxon>Burkholderiales</taxon>
        <taxon>Comamonadaceae</taxon>
        <taxon>Rhodoferax</taxon>
    </lineage>
</organism>
<keyword evidence="2" id="KW-0442">Lipid degradation</keyword>
<gene>
    <name evidence="4" type="ORF">DIC66_15040</name>
</gene>
<dbReference type="RefSeq" id="WP_117178646.1">
    <property type="nucleotide sequence ID" value="NZ_QFZK01000010.1"/>
</dbReference>
<feature type="active site" description="Proton acceptor" evidence="2">
    <location>
        <position position="198"/>
    </location>
</feature>
<accession>A0A3E1R9J5</accession>
<feature type="active site" description="Nucleophile" evidence="2">
    <location>
        <position position="40"/>
    </location>
</feature>
<comment type="caution">
    <text evidence="2">Lacks conserved residue(s) required for the propagation of feature annotation.</text>
</comment>
<dbReference type="PROSITE" id="PS51635">
    <property type="entry name" value="PNPLA"/>
    <property type="match status" value="1"/>
</dbReference>
<dbReference type="Gene3D" id="3.40.1090.10">
    <property type="entry name" value="Cytosolic phospholipase A2 catalytic domain"/>
    <property type="match status" value="1"/>
</dbReference>
<dbReference type="GO" id="GO:0016042">
    <property type="term" value="P:lipid catabolic process"/>
    <property type="evidence" value="ECO:0007669"/>
    <property type="project" value="UniProtKB-UniRule"/>
</dbReference>
<dbReference type="Proteomes" id="UP000260665">
    <property type="component" value="Unassembled WGS sequence"/>
</dbReference>